<protein>
    <submittedName>
        <fullName evidence="2">Dihydropteroate synthase</fullName>
        <ecNumber evidence="2">2.5.1.15</ecNumber>
    </submittedName>
</protein>
<dbReference type="GO" id="GO:0004156">
    <property type="term" value="F:dihydropteroate synthase activity"/>
    <property type="evidence" value="ECO:0007669"/>
    <property type="project" value="UniProtKB-EC"/>
</dbReference>
<dbReference type="GO" id="GO:0005829">
    <property type="term" value="C:cytosol"/>
    <property type="evidence" value="ECO:0007669"/>
    <property type="project" value="TreeGrafter"/>
</dbReference>
<dbReference type="PANTHER" id="PTHR20941:SF1">
    <property type="entry name" value="FOLIC ACID SYNTHESIS PROTEIN FOL1"/>
    <property type="match status" value="1"/>
</dbReference>
<dbReference type="EMBL" id="CADCWF010000107">
    <property type="protein sequence ID" value="CAA9550547.1"/>
    <property type="molecule type" value="Genomic_DNA"/>
</dbReference>
<dbReference type="SUPFAM" id="SSF51717">
    <property type="entry name" value="Dihydropteroate synthetase-like"/>
    <property type="match status" value="1"/>
</dbReference>
<dbReference type="Gene3D" id="3.20.20.20">
    <property type="entry name" value="Dihydropteroate synthase-like"/>
    <property type="match status" value="1"/>
</dbReference>
<dbReference type="InterPro" id="IPR000489">
    <property type="entry name" value="Pterin-binding_dom"/>
</dbReference>
<accession>A0A6J4UHL9</accession>
<organism evidence="2">
    <name type="scientific">uncultured Thermomicrobiales bacterium</name>
    <dbReference type="NCBI Taxonomy" id="1645740"/>
    <lineage>
        <taxon>Bacteria</taxon>
        <taxon>Pseudomonadati</taxon>
        <taxon>Thermomicrobiota</taxon>
        <taxon>Thermomicrobia</taxon>
        <taxon>Thermomicrobiales</taxon>
        <taxon>environmental samples</taxon>
    </lineage>
</organism>
<dbReference type="InterPro" id="IPR011005">
    <property type="entry name" value="Dihydropteroate_synth-like_sf"/>
</dbReference>
<name>A0A6J4UHL9_9BACT</name>
<keyword evidence="2" id="KW-0808">Transferase</keyword>
<dbReference type="Pfam" id="PF00809">
    <property type="entry name" value="Pterin_bind"/>
    <property type="match status" value="1"/>
</dbReference>
<sequence length="98" mass="10439">GKEWRQNLELLRRLGELLALGRPVLAGTSRKSTIGKVLGLPPEDRLEGTAATVALAVAGGADIVRVHDVRAMARIARMSDAVVRGTPAEERTWVTEGG</sequence>
<dbReference type="PROSITE" id="PS50972">
    <property type="entry name" value="PTERIN_BINDING"/>
    <property type="match status" value="1"/>
</dbReference>
<dbReference type="EC" id="2.5.1.15" evidence="2"/>
<dbReference type="InterPro" id="IPR045031">
    <property type="entry name" value="DHP_synth-like"/>
</dbReference>
<feature type="non-terminal residue" evidence="2">
    <location>
        <position position="1"/>
    </location>
</feature>
<dbReference type="PANTHER" id="PTHR20941">
    <property type="entry name" value="FOLATE SYNTHESIS PROTEINS"/>
    <property type="match status" value="1"/>
</dbReference>
<gene>
    <name evidence="2" type="ORF">AVDCRST_MAG59-1691</name>
</gene>
<dbReference type="GO" id="GO:0046654">
    <property type="term" value="P:tetrahydrofolate biosynthetic process"/>
    <property type="evidence" value="ECO:0007669"/>
    <property type="project" value="TreeGrafter"/>
</dbReference>
<proteinExistence type="predicted"/>
<feature type="domain" description="Pterin-binding" evidence="1">
    <location>
        <begin position="1"/>
        <end position="77"/>
    </location>
</feature>
<dbReference type="AlphaFoldDB" id="A0A6J4UHL9"/>
<evidence type="ECO:0000259" key="1">
    <source>
        <dbReference type="PROSITE" id="PS50972"/>
    </source>
</evidence>
<evidence type="ECO:0000313" key="2">
    <source>
        <dbReference type="EMBL" id="CAA9550547.1"/>
    </source>
</evidence>
<reference evidence="2" key="1">
    <citation type="submission" date="2020-02" db="EMBL/GenBank/DDBJ databases">
        <authorList>
            <person name="Meier V. D."/>
        </authorList>
    </citation>
    <scope>NUCLEOTIDE SEQUENCE</scope>
    <source>
        <strain evidence="2">AVDCRST_MAG59</strain>
    </source>
</reference>